<proteinExistence type="predicted"/>
<reference evidence="3" key="1">
    <citation type="submission" date="2013-03" db="EMBL/GenBank/DDBJ databases">
        <title>The Genome Sequence of Anopheles minimus MINIMUS1.</title>
        <authorList>
            <consortium name="The Broad Institute Genomics Platform"/>
            <person name="Neafsey D.E."/>
            <person name="Walton C."/>
            <person name="Walker B."/>
            <person name="Young S.K."/>
            <person name="Zeng Q."/>
            <person name="Gargeya S."/>
            <person name="Fitzgerald M."/>
            <person name="Haas B."/>
            <person name="Abouelleil A."/>
            <person name="Allen A.W."/>
            <person name="Alvarado L."/>
            <person name="Arachchi H.M."/>
            <person name="Berlin A.M."/>
            <person name="Chapman S.B."/>
            <person name="Gainer-Dewar J."/>
            <person name="Goldberg J."/>
            <person name="Griggs A."/>
            <person name="Gujja S."/>
            <person name="Hansen M."/>
            <person name="Howarth C."/>
            <person name="Imamovic A."/>
            <person name="Ireland A."/>
            <person name="Larimer J."/>
            <person name="McCowan C."/>
            <person name="Murphy C."/>
            <person name="Pearson M."/>
            <person name="Poon T.W."/>
            <person name="Priest M."/>
            <person name="Roberts A."/>
            <person name="Saif S."/>
            <person name="Shea T."/>
            <person name="Sisk P."/>
            <person name="Sykes S."/>
            <person name="Wortman J."/>
            <person name="Nusbaum C."/>
            <person name="Birren B."/>
        </authorList>
    </citation>
    <scope>NUCLEOTIDE SEQUENCE [LARGE SCALE GENOMIC DNA]</scope>
    <source>
        <strain evidence="3">MINIMUS1</strain>
    </source>
</reference>
<dbReference type="VEuPathDB" id="VectorBase:AMIN010296"/>
<dbReference type="AlphaFoldDB" id="A0A182WIU2"/>
<protein>
    <submittedName>
        <fullName evidence="2">Uncharacterized protein</fullName>
    </submittedName>
</protein>
<name>A0A182WIU2_9DIPT</name>
<evidence type="ECO:0000313" key="3">
    <source>
        <dbReference type="Proteomes" id="UP000075920"/>
    </source>
</evidence>
<accession>A0A182WIU2</accession>
<feature type="region of interest" description="Disordered" evidence="1">
    <location>
        <begin position="198"/>
        <end position="220"/>
    </location>
</feature>
<feature type="compositionally biased region" description="Low complexity" evidence="1">
    <location>
        <begin position="198"/>
        <end position="207"/>
    </location>
</feature>
<organism evidence="2 3">
    <name type="scientific">Anopheles minimus</name>
    <dbReference type="NCBI Taxonomy" id="112268"/>
    <lineage>
        <taxon>Eukaryota</taxon>
        <taxon>Metazoa</taxon>
        <taxon>Ecdysozoa</taxon>
        <taxon>Arthropoda</taxon>
        <taxon>Hexapoda</taxon>
        <taxon>Insecta</taxon>
        <taxon>Pterygota</taxon>
        <taxon>Neoptera</taxon>
        <taxon>Endopterygota</taxon>
        <taxon>Diptera</taxon>
        <taxon>Nematocera</taxon>
        <taxon>Culicoidea</taxon>
        <taxon>Culicidae</taxon>
        <taxon>Anophelinae</taxon>
        <taxon>Anopheles</taxon>
    </lineage>
</organism>
<reference evidence="2" key="2">
    <citation type="submission" date="2020-05" db="UniProtKB">
        <authorList>
            <consortium name="EnsemblMetazoa"/>
        </authorList>
    </citation>
    <scope>IDENTIFICATION</scope>
    <source>
        <strain evidence="2">MINIMUS1</strain>
    </source>
</reference>
<evidence type="ECO:0000313" key="2">
    <source>
        <dbReference type="EnsemblMetazoa" id="AMIN010296-PA"/>
    </source>
</evidence>
<keyword evidence="3" id="KW-1185">Reference proteome</keyword>
<dbReference type="EnsemblMetazoa" id="AMIN010296-RA">
    <property type="protein sequence ID" value="AMIN010296-PA"/>
    <property type="gene ID" value="AMIN010296"/>
</dbReference>
<dbReference type="Proteomes" id="UP000075920">
    <property type="component" value="Unassembled WGS sequence"/>
</dbReference>
<sequence>MYELRRLTVTQLTFYHRLTLNRLRSPVGNDGEDGGNGAADASSDDSDRTTNRPSGTVEFEVLSSITSGSSSSLRICIRNSCSLCCCDSSNFFRPAPVVLATDSGDPGLAYFERELARLLAIGHLLPEPLYPLLVVEHLGPGACLHPTPLLLQPVAVPIGTERDRKLLMDDLPGTVLQRQRGFTPRVWMKRELQACSAPHAAAPISAPDQSHTSNETSRRRLVRTCPETDGGCSVIFHRDPSIHDRFGVGGMRSHQSQPNNDRVQFRLAVATIGT</sequence>
<feature type="region of interest" description="Disordered" evidence="1">
    <location>
        <begin position="25"/>
        <end position="55"/>
    </location>
</feature>
<evidence type="ECO:0000256" key="1">
    <source>
        <dbReference type="SAM" id="MobiDB-lite"/>
    </source>
</evidence>